<dbReference type="RefSeq" id="XP_001417721.1">
    <property type="nucleotide sequence ID" value="XM_001417684.1"/>
</dbReference>
<evidence type="ECO:0000313" key="2">
    <source>
        <dbReference type="EMBL" id="ABO96014.1"/>
    </source>
</evidence>
<evidence type="ECO:0000256" key="1">
    <source>
        <dbReference type="SAM" id="MobiDB-lite"/>
    </source>
</evidence>
<feature type="compositionally biased region" description="Basic and acidic residues" evidence="1">
    <location>
        <begin position="33"/>
        <end position="57"/>
    </location>
</feature>
<dbReference type="HOGENOM" id="CLU_088755_0_0_1"/>
<organism evidence="2 3">
    <name type="scientific">Ostreococcus lucimarinus (strain CCE9901)</name>
    <dbReference type="NCBI Taxonomy" id="436017"/>
    <lineage>
        <taxon>Eukaryota</taxon>
        <taxon>Viridiplantae</taxon>
        <taxon>Chlorophyta</taxon>
        <taxon>Mamiellophyceae</taxon>
        <taxon>Mamiellales</taxon>
        <taxon>Bathycoccaceae</taxon>
        <taxon>Ostreococcus</taxon>
    </lineage>
</organism>
<feature type="compositionally biased region" description="Low complexity" evidence="1">
    <location>
        <begin position="252"/>
        <end position="268"/>
    </location>
</feature>
<reference evidence="2 3" key="1">
    <citation type="journal article" date="2007" name="Proc. Natl. Acad. Sci. U.S.A.">
        <title>The tiny eukaryote Ostreococcus provides genomic insights into the paradox of plankton speciation.</title>
        <authorList>
            <person name="Palenik B."/>
            <person name="Grimwood J."/>
            <person name="Aerts A."/>
            <person name="Rouze P."/>
            <person name="Salamov A."/>
            <person name="Putnam N."/>
            <person name="Dupont C."/>
            <person name="Jorgensen R."/>
            <person name="Derelle E."/>
            <person name="Rombauts S."/>
            <person name="Zhou K."/>
            <person name="Otillar R."/>
            <person name="Merchant S.S."/>
            <person name="Podell S."/>
            <person name="Gaasterland T."/>
            <person name="Napoli C."/>
            <person name="Gendler K."/>
            <person name="Manuell A."/>
            <person name="Tai V."/>
            <person name="Vallon O."/>
            <person name="Piganeau G."/>
            <person name="Jancek S."/>
            <person name="Heijde M."/>
            <person name="Jabbari K."/>
            <person name="Bowler C."/>
            <person name="Lohr M."/>
            <person name="Robbens S."/>
            <person name="Werner G."/>
            <person name="Dubchak I."/>
            <person name="Pazour G.J."/>
            <person name="Ren Q."/>
            <person name="Paulsen I."/>
            <person name="Delwiche C."/>
            <person name="Schmutz J."/>
            <person name="Rokhsar D."/>
            <person name="Van de Peer Y."/>
            <person name="Moreau H."/>
            <person name="Grigoriev I.V."/>
        </authorList>
    </citation>
    <scope>NUCLEOTIDE SEQUENCE [LARGE SCALE GENOMIC DNA]</scope>
    <source>
        <strain evidence="2 3">CCE9901</strain>
    </source>
</reference>
<dbReference type="AlphaFoldDB" id="A4RXB7"/>
<dbReference type="KEGG" id="olu:OSTLU_92734"/>
<gene>
    <name evidence="2" type="ORF">OSTLU_92734</name>
</gene>
<sequence>MRARAPASAASSSTRRTFRNARTTRAGGGGGRETTRTRGSAREGRATQRRDVARRAQSDAMYGISTEPSDEDVKTFNRIIQATSWEGIVSNVKASANGGELTTGVLGAGYLVFTESKKRGENEQTLGVLQNIIQVMTQALMTMSASPAQRVMDELMELPVSEERKLVDRIEEAYNDGIDTYAIAECLRDFIKNLQVQEMSFDLEVAKAKEAKWDDQIAKLEVLAQERIEAQKRAMNILKLIGADAPPAMPAMPAVDPNAAGPSPAAGAFEDQTD</sequence>
<evidence type="ECO:0000313" key="3">
    <source>
        <dbReference type="Proteomes" id="UP000001568"/>
    </source>
</evidence>
<protein>
    <submittedName>
        <fullName evidence="2">Uncharacterized protein</fullName>
    </submittedName>
</protein>
<dbReference type="OMA" id="IIQVMTQ"/>
<feature type="compositionally biased region" description="Low complexity" evidence="1">
    <location>
        <begin position="1"/>
        <end position="25"/>
    </location>
</feature>
<dbReference type="OrthoDB" id="10387523at2759"/>
<name>A4RXB7_OSTLU</name>
<accession>A4RXB7</accession>
<keyword evidence="3" id="KW-1185">Reference proteome</keyword>
<dbReference type="Proteomes" id="UP000001568">
    <property type="component" value="Chromosome 5"/>
</dbReference>
<feature type="region of interest" description="Disordered" evidence="1">
    <location>
        <begin position="1"/>
        <end position="68"/>
    </location>
</feature>
<proteinExistence type="predicted"/>
<dbReference type="Gramene" id="ABO96014">
    <property type="protein sequence ID" value="ABO96014"/>
    <property type="gene ID" value="OSTLU_92734"/>
</dbReference>
<dbReference type="EMBL" id="CP000585">
    <property type="protein sequence ID" value="ABO96014.1"/>
    <property type="molecule type" value="Genomic_DNA"/>
</dbReference>
<feature type="region of interest" description="Disordered" evidence="1">
    <location>
        <begin position="252"/>
        <end position="274"/>
    </location>
</feature>
<dbReference type="GeneID" id="5002129"/>